<evidence type="ECO:0000313" key="2">
    <source>
        <dbReference type="Proteomes" id="UP000828390"/>
    </source>
</evidence>
<accession>A0A9D4IKA5</accession>
<comment type="caution">
    <text evidence="1">The sequence shown here is derived from an EMBL/GenBank/DDBJ whole genome shotgun (WGS) entry which is preliminary data.</text>
</comment>
<organism evidence="1 2">
    <name type="scientific">Dreissena polymorpha</name>
    <name type="common">Zebra mussel</name>
    <name type="synonym">Mytilus polymorpha</name>
    <dbReference type="NCBI Taxonomy" id="45954"/>
    <lineage>
        <taxon>Eukaryota</taxon>
        <taxon>Metazoa</taxon>
        <taxon>Spiralia</taxon>
        <taxon>Lophotrochozoa</taxon>
        <taxon>Mollusca</taxon>
        <taxon>Bivalvia</taxon>
        <taxon>Autobranchia</taxon>
        <taxon>Heteroconchia</taxon>
        <taxon>Euheterodonta</taxon>
        <taxon>Imparidentia</taxon>
        <taxon>Neoheterodontei</taxon>
        <taxon>Myida</taxon>
        <taxon>Dreissenoidea</taxon>
        <taxon>Dreissenidae</taxon>
        <taxon>Dreissena</taxon>
    </lineage>
</organism>
<protein>
    <submittedName>
        <fullName evidence="1">Uncharacterized protein</fullName>
    </submittedName>
</protein>
<dbReference type="Proteomes" id="UP000828390">
    <property type="component" value="Unassembled WGS sequence"/>
</dbReference>
<dbReference type="AlphaFoldDB" id="A0A9D4IKA5"/>
<dbReference type="EMBL" id="JAIWYP010000009">
    <property type="protein sequence ID" value="KAH3777455.1"/>
    <property type="molecule type" value="Genomic_DNA"/>
</dbReference>
<name>A0A9D4IKA5_DREPO</name>
<evidence type="ECO:0000313" key="1">
    <source>
        <dbReference type="EMBL" id="KAH3777455.1"/>
    </source>
</evidence>
<proteinExistence type="predicted"/>
<gene>
    <name evidence="1" type="ORF">DPMN_178902</name>
</gene>
<reference evidence="1" key="2">
    <citation type="submission" date="2020-11" db="EMBL/GenBank/DDBJ databases">
        <authorList>
            <person name="McCartney M.A."/>
            <person name="Auch B."/>
            <person name="Kono T."/>
            <person name="Mallez S."/>
            <person name="Becker A."/>
            <person name="Gohl D.M."/>
            <person name="Silverstein K.A.T."/>
            <person name="Koren S."/>
            <person name="Bechman K.B."/>
            <person name="Herman A."/>
            <person name="Abrahante J.E."/>
            <person name="Garbe J."/>
        </authorList>
    </citation>
    <scope>NUCLEOTIDE SEQUENCE</scope>
    <source>
        <strain evidence="1">Duluth1</strain>
        <tissue evidence="1">Whole animal</tissue>
    </source>
</reference>
<reference evidence="1" key="1">
    <citation type="journal article" date="2019" name="bioRxiv">
        <title>The Genome of the Zebra Mussel, Dreissena polymorpha: A Resource for Invasive Species Research.</title>
        <authorList>
            <person name="McCartney M.A."/>
            <person name="Auch B."/>
            <person name="Kono T."/>
            <person name="Mallez S."/>
            <person name="Zhang Y."/>
            <person name="Obille A."/>
            <person name="Becker A."/>
            <person name="Abrahante J.E."/>
            <person name="Garbe J."/>
            <person name="Badalamenti J.P."/>
            <person name="Herman A."/>
            <person name="Mangelson H."/>
            <person name="Liachko I."/>
            <person name="Sullivan S."/>
            <person name="Sone E.D."/>
            <person name="Koren S."/>
            <person name="Silverstein K.A.T."/>
            <person name="Beckman K.B."/>
            <person name="Gohl D.M."/>
        </authorList>
    </citation>
    <scope>NUCLEOTIDE SEQUENCE</scope>
    <source>
        <strain evidence="1">Duluth1</strain>
        <tissue evidence="1">Whole animal</tissue>
    </source>
</reference>
<keyword evidence="2" id="KW-1185">Reference proteome</keyword>
<sequence>MAVNLVIHGAGSGYIHLLYTNHGEDVTLIVGPPTVDSGGAMAWIHRHRPEIGQYPGCRCDATSVNGNYWEVSSSVFKCFFYLTCHVKVL</sequence>